<evidence type="ECO:0000256" key="2">
    <source>
        <dbReference type="SAM" id="MobiDB-lite"/>
    </source>
</evidence>
<dbReference type="PANTHER" id="PTHR45867:SF3">
    <property type="entry name" value="ACID PHOSPHATASE TYPE 7"/>
    <property type="match status" value="1"/>
</dbReference>
<dbReference type="Pfam" id="PF00395">
    <property type="entry name" value="SLH"/>
    <property type="match status" value="3"/>
</dbReference>
<dbReference type="Gene3D" id="2.60.120.430">
    <property type="entry name" value="Galactose-binding lectin"/>
    <property type="match status" value="1"/>
</dbReference>
<feature type="compositionally biased region" description="Pro residues" evidence="2">
    <location>
        <begin position="1464"/>
        <end position="1481"/>
    </location>
</feature>
<dbReference type="OrthoDB" id="9809781at2"/>
<dbReference type="SUPFAM" id="SSF49363">
    <property type="entry name" value="Purple acid phosphatase, N-terminal domain"/>
    <property type="match status" value="1"/>
</dbReference>
<sequence length="1854" mass="198761">MKERQRVAGLILAIMMLFSLLAPAVSAGSMDPPSTTFGKVVDQRQMELAPGATYTWYDMKTSGGTQKAHFVTFNPQNPNLGLIAGTKSGKVRGMEGVTQMAAYADAPGNRVIAGINGDFFEISGNATGVPNGLFMGDGRILNSSTTSYAFGLRADGTSIYGTPMLTKTLSIDGSVIPITHINRFRSDNQLVLYTNDYYTSTMTSNEGDEVVLNIISGEVKHGVPLRLQVAEVRAGQGNTPLQAGQVVLSASGNMRSVLAGLQPGDEVTAEFTLSDGWGDVEVAIGGTGPLIKDGVVQNGVGPAGIHPRTAIGTKADGSIVLFEIDGRQPGFSEGVETEELAAIMADLGVVQAMNLDGGGSSTMVAKLPGETAYRVMNSPSDGGERKTGNGLLLVNKAPELGTPAALAVQPNAERVLAGTSIVLQAKGVDANGHPAAITGTPVWTADVSLGGVDAGGVFTAGNQAGKGVVTVQADGVQGTAEIEVVDQLTAIEFPDEAKTYESGMSETLSVVATRDGQVIQADNSSFEWRVEGEIGTIDDNGVFTATEENGQSGRIIAAFGDLEASMNVSVGIPPVMLEDFESGLDRYFAGGAAYNTVNIEEETNPDFVRSGSTSLKLSYDFTGKTGTSGAYLQTSAADKIVVPGYPQKISMWVYGDGKAHWLRMQMRDGNNAAIPLDFTPQTTGVNWTGWRYVEANVPAGKTTPFTIDMPVRYMETSNAKKDAGAIYVDDIRALYGSVEEDIAPPIIRSIAPAENTTVKNAHPTISATAEDDGYDPVQHPATTLIHPESIRVYLDDQLVQHGLYPPKGTITYTPTEPLAEGRHKAKIAVRDMSGNQTIKEWYFNVNLGSPLFLNETPQEQFAGATYEMTIKAEKAALLNGGHVEYRFDKDVTQSFEVIRGPKLSDTQLASTVDEAQGLVAITFADLESASLTDSDVLAQVRYTVKSGAIGPLGLEQSKGGEATRDHTIEFQSGSIVLTDGTTKPTYGAPITSTVKNKLKLLWNHYSIALGQPASFTITENGAAVEGASLLLNGTEVPEASSDANGILTTADATQATGTFTVQAKKGDAYSPVITFPVAAFTGTPAPLNISVSVGEDASTSRHLTWHTHPDTTATVVEWAPKEQFTDFGADNITRTEGESSLYNSNNDGTYRVHKAEITGLEPDTAYVYRVGDGAGHVSEQGEFRTTAADGDSLKLLFFGDSQAADEAGFARWGAALAKAVEDMPDAELLIHAGDMVDHGYEQEQWNYWFAAAQDIFMKYTLQTVVGNHEVMGTNGNGDYLAHFHNPQNGADVAKGSSYSFDMKDTHFVMLNTEMSEEALIEQGEWLDQDLSASDKKWKVIVFHQGPYGSIYTNTQVQEHWVPIFDKHEVDLVLNGHDHVYLRTFPMKGGEIVEAGEGTRYVIGGSTGPKFYALTERYWQEFVFADEVNVYTSVEFEGDTITITAKTVDGETVDTFDIVKEDKPATPPPGPFPTPTPAPPGDPSRVEVKPEQLKGNEDGEDIVLRVDESMRELVLPGNAAELAGKSDVVIQAGDYELTLSSEWLKEIAAKLPEEQRKDGRITLGIEQLARPEANKLLKKAEEQTGAKLKQAGEIWSFSLVVTDAGGEKQKVSRFEEPLSIAIKTSAQTARKLAGFYYISDEGKLTYMGGQWKDGWLTADIPHFSYYAVLEYRKTFQDVAADHWAADAILELSAQHIAQGVTAALFAPEERITRAEFAALLVRALGVESEAEAGFMDVPADAWYAREVSLAAQAGIVTGTGSGMFKPDAEVTRQEMAAMIVRAYAYATGEEKTASGEAPYADIDAAPDWAKQAVALSHELGLMQGYPNQQFKPEGFGTRAQSAKLIHSLISNIDAL</sequence>
<organism evidence="5 6">
    <name type="scientific">Paenibacillus nanensis</name>
    <dbReference type="NCBI Taxonomy" id="393251"/>
    <lineage>
        <taxon>Bacteria</taxon>
        <taxon>Bacillati</taxon>
        <taxon>Bacillota</taxon>
        <taxon>Bacilli</taxon>
        <taxon>Bacillales</taxon>
        <taxon>Paenibacillaceae</taxon>
        <taxon>Paenibacillus</taxon>
    </lineage>
</organism>
<dbReference type="GO" id="GO:0003993">
    <property type="term" value="F:acid phosphatase activity"/>
    <property type="evidence" value="ECO:0007669"/>
    <property type="project" value="InterPro"/>
</dbReference>
<dbReference type="InterPro" id="IPR018711">
    <property type="entry name" value="NAGPA"/>
</dbReference>
<dbReference type="EMBL" id="QXQA01000010">
    <property type="protein sequence ID" value="RIX51534.1"/>
    <property type="molecule type" value="Genomic_DNA"/>
</dbReference>
<dbReference type="RefSeq" id="WP_119600825.1">
    <property type="nucleotide sequence ID" value="NZ_QXQA01000010.1"/>
</dbReference>
<dbReference type="Pfam" id="PF00149">
    <property type="entry name" value="Metallophos"/>
    <property type="match status" value="1"/>
</dbReference>
<dbReference type="InterPro" id="IPR008963">
    <property type="entry name" value="Purple_acid_Pase-like_N"/>
</dbReference>
<dbReference type="Pfam" id="PF16656">
    <property type="entry name" value="Pur_ac_phosph_N"/>
    <property type="match status" value="1"/>
</dbReference>
<gene>
    <name evidence="5" type="ORF">D3P08_16640</name>
</gene>
<dbReference type="GO" id="GO:0046872">
    <property type="term" value="F:metal ion binding"/>
    <property type="evidence" value="ECO:0007669"/>
    <property type="project" value="InterPro"/>
</dbReference>
<dbReference type="InterPro" id="IPR003961">
    <property type="entry name" value="FN3_dom"/>
</dbReference>
<dbReference type="Gene3D" id="2.60.40.1080">
    <property type="match status" value="1"/>
</dbReference>
<feature type="domain" description="SLH" evidence="4">
    <location>
        <begin position="1729"/>
        <end position="1792"/>
    </location>
</feature>
<feature type="chain" id="PRO_5017483273" evidence="3">
    <location>
        <begin position="28"/>
        <end position="1854"/>
    </location>
</feature>
<dbReference type="SUPFAM" id="SSF56300">
    <property type="entry name" value="Metallo-dependent phosphatases"/>
    <property type="match status" value="1"/>
</dbReference>
<keyword evidence="1 3" id="KW-0732">Signal</keyword>
<dbReference type="PROSITE" id="PS51272">
    <property type="entry name" value="SLH"/>
    <property type="match status" value="3"/>
</dbReference>
<accession>A0A3A1UTF5</accession>
<feature type="domain" description="SLH" evidence="4">
    <location>
        <begin position="1670"/>
        <end position="1728"/>
    </location>
</feature>
<evidence type="ECO:0000313" key="6">
    <source>
        <dbReference type="Proteomes" id="UP000266482"/>
    </source>
</evidence>
<dbReference type="InterPro" id="IPR001119">
    <property type="entry name" value="SLH_dom"/>
</dbReference>
<dbReference type="Gene3D" id="3.60.21.10">
    <property type="match status" value="1"/>
</dbReference>
<keyword evidence="6" id="KW-1185">Reference proteome</keyword>
<reference evidence="5 6" key="1">
    <citation type="submission" date="2018-09" db="EMBL/GenBank/DDBJ databases">
        <title>Paenibacillus aracenensis nov. sp. isolated from a cave in southern Spain.</title>
        <authorList>
            <person name="Jurado V."/>
            <person name="Gutierrez-Patricio S."/>
            <person name="Gonzalez-Pimentel J.L."/>
            <person name="Miller A.Z."/>
            <person name="Laiz L."/>
            <person name="Saiz-Jimenez C."/>
        </authorList>
    </citation>
    <scope>NUCLEOTIDE SEQUENCE [LARGE SCALE GENOMIC DNA]</scope>
    <source>
        <strain evidence="5 6">DSM 22867</strain>
    </source>
</reference>
<feature type="domain" description="SLH" evidence="4">
    <location>
        <begin position="1795"/>
        <end position="1854"/>
    </location>
</feature>
<dbReference type="Proteomes" id="UP000266482">
    <property type="component" value="Unassembled WGS sequence"/>
</dbReference>
<name>A0A3A1UTF5_9BACL</name>
<evidence type="ECO:0000256" key="1">
    <source>
        <dbReference type="ARBA" id="ARBA00022729"/>
    </source>
</evidence>
<dbReference type="PANTHER" id="PTHR45867">
    <property type="entry name" value="PURPLE ACID PHOSPHATASE"/>
    <property type="match status" value="1"/>
</dbReference>
<evidence type="ECO:0000313" key="5">
    <source>
        <dbReference type="EMBL" id="RIX51534.1"/>
    </source>
</evidence>
<dbReference type="Pfam" id="PF09992">
    <property type="entry name" value="NAGPA"/>
    <property type="match status" value="1"/>
</dbReference>
<evidence type="ECO:0000259" key="4">
    <source>
        <dbReference type="PROSITE" id="PS51272"/>
    </source>
</evidence>
<proteinExistence type="predicted"/>
<dbReference type="Gene3D" id="2.60.40.680">
    <property type="match status" value="1"/>
</dbReference>
<dbReference type="InterPro" id="IPR015914">
    <property type="entry name" value="PAPs_N"/>
</dbReference>
<evidence type="ECO:0000256" key="3">
    <source>
        <dbReference type="SAM" id="SignalP"/>
    </source>
</evidence>
<feature type="region of interest" description="Disordered" evidence="2">
    <location>
        <begin position="1459"/>
        <end position="1491"/>
    </location>
</feature>
<dbReference type="CDD" id="cd00063">
    <property type="entry name" value="FN3"/>
    <property type="match status" value="1"/>
</dbReference>
<dbReference type="Gene3D" id="2.60.40.380">
    <property type="entry name" value="Purple acid phosphatase-like, N-terminal"/>
    <property type="match status" value="1"/>
</dbReference>
<protein>
    <submittedName>
        <fullName evidence="5">Metallophosphoesterase</fullName>
    </submittedName>
</protein>
<dbReference type="InterPro" id="IPR004843">
    <property type="entry name" value="Calcineurin-like_PHP"/>
</dbReference>
<comment type="caution">
    <text evidence="5">The sequence shown here is derived from an EMBL/GenBank/DDBJ whole genome shotgun (WGS) entry which is preliminary data.</text>
</comment>
<dbReference type="InterPro" id="IPR029052">
    <property type="entry name" value="Metallo-depent_PP-like"/>
</dbReference>
<feature type="signal peptide" evidence="3">
    <location>
        <begin position="1"/>
        <end position="27"/>
    </location>
</feature>